<evidence type="ECO:0000313" key="4">
    <source>
        <dbReference type="EMBL" id="MEU5711757.1"/>
    </source>
</evidence>
<reference evidence="4 5" key="1">
    <citation type="submission" date="2024-06" db="EMBL/GenBank/DDBJ databases">
        <title>The Natural Products Discovery Center: Release of the First 8490 Sequenced Strains for Exploring Actinobacteria Biosynthetic Diversity.</title>
        <authorList>
            <person name="Kalkreuter E."/>
            <person name="Kautsar S.A."/>
            <person name="Yang D."/>
            <person name="Bader C.D."/>
            <person name="Teijaro C.N."/>
            <person name="Fluegel L."/>
            <person name="Davis C.M."/>
            <person name="Simpson J.R."/>
            <person name="Lauterbach L."/>
            <person name="Steele A.D."/>
            <person name="Gui C."/>
            <person name="Meng S."/>
            <person name="Li G."/>
            <person name="Viehrig K."/>
            <person name="Ye F."/>
            <person name="Su P."/>
            <person name="Kiefer A.F."/>
            <person name="Nichols A."/>
            <person name="Cepeda A.J."/>
            <person name="Yan W."/>
            <person name="Fan B."/>
            <person name="Jiang Y."/>
            <person name="Adhikari A."/>
            <person name="Zheng C.-J."/>
            <person name="Schuster L."/>
            <person name="Cowan T.M."/>
            <person name="Smanski M.J."/>
            <person name="Chevrette M.G."/>
            <person name="De Carvalho L.P.S."/>
            <person name="Shen B."/>
        </authorList>
    </citation>
    <scope>NUCLEOTIDE SEQUENCE [LARGE SCALE GENOMIC DNA]</scope>
    <source>
        <strain evidence="4 5">NPDC020594</strain>
    </source>
</reference>
<accession>A0ABV3AK89</accession>
<evidence type="ECO:0000256" key="2">
    <source>
        <dbReference type="ARBA" id="ARBA00023239"/>
    </source>
</evidence>
<evidence type="ECO:0000313" key="5">
    <source>
        <dbReference type="Proteomes" id="UP001551011"/>
    </source>
</evidence>
<keyword evidence="2" id="KW-0456">Lyase</keyword>
<dbReference type="Gene3D" id="3.40.225.10">
    <property type="entry name" value="Class II aldolase/adducin N-terminal domain"/>
    <property type="match status" value="1"/>
</dbReference>
<evidence type="ECO:0000259" key="3">
    <source>
        <dbReference type="SMART" id="SM01007"/>
    </source>
</evidence>
<dbReference type="InterPro" id="IPR050197">
    <property type="entry name" value="Aldolase_class_II_sugar_metab"/>
</dbReference>
<gene>
    <name evidence="4" type="ORF">AB0H04_33715</name>
</gene>
<protein>
    <submittedName>
        <fullName evidence="4">Class II aldolase/adducin family protein</fullName>
    </submittedName>
</protein>
<dbReference type="PANTHER" id="PTHR22789">
    <property type="entry name" value="FUCULOSE PHOSPHATE ALDOLASE"/>
    <property type="match status" value="1"/>
</dbReference>
<proteinExistence type="predicted"/>
<dbReference type="RefSeq" id="WP_030938874.1">
    <property type="nucleotide sequence ID" value="NZ_JBEXDP010000147.1"/>
</dbReference>
<dbReference type="InterPro" id="IPR036409">
    <property type="entry name" value="Aldolase_II/adducin_N_sf"/>
</dbReference>
<comment type="caution">
    <text evidence="4">The sequence shown here is derived from an EMBL/GenBank/DDBJ whole genome shotgun (WGS) entry which is preliminary data.</text>
</comment>
<dbReference type="Pfam" id="PF00596">
    <property type="entry name" value="Aldolase_II"/>
    <property type="match status" value="1"/>
</dbReference>
<name>A0ABV3AK89_9ACTN</name>
<dbReference type="SUPFAM" id="SSF53639">
    <property type="entry name" value="AraD/HMP-PK domain-like"/>
    <property type="match status" value="1"/>
</dbReference>
<feature type="domain" description="Class II aldolase/adducin N-terminal" evidence="3">
    <location>
        <begin position="13"/>
        <end position="203"/>
    </location>
</feature>
<organism evidence="4 5">
    <name type="scientific">Streptomyces flaveolus</name>
    <dbReference type="NCBI Taxonomy" id="67297"/>
    <lineage>
        <taxon>Bacteria</taxon>
        <taxon>Bacillati</taxon>
        <taxon>Actinomycetota</taxon>
        <taxon>Actinomycetes</taxon>
        <taxon>Kitasatosporales</taxon>
        <taxon>Streptomycetaceae</taxon>
        <taxon>Streptomyces</taxon>
    </lineage>
</organism>
<dbReference type="Proteomes" id="UP001551011">
    <property type="component" value="Unassembled WGS sequence"/>
</dbReference>
<dbReference type="SMART" id="SM01007">
    <property type="entry name" value="Aldolase_II"/>
    <property type="match status" value="1"/>
</dbReference>
<sequence>MRSPQDSRDALREHIALACRVLAVTGLVEHILGHVSARTGPETLLVRGRGPEERGLAFTVVEDVQEVTLDGEGDLPPGWRAPGELPIHSEVLRARPEVTAVVHAHPPAVVAASVAELPWIPLIGSYDIPAARLAHEGIPVWPRSALIRRRDLGEQMAAALGDRPVAVLRGHGLVAVGTGDPAHAVAQAVTRALAVDSLARTTLAVAATGAPLRPVPDDDIAELPDLGPAFNVSAMWRHLAARVAHEGPDTPLHG</sequence>
<keyword evidence="1" id="KW-0479">Metal-binding</keyword>
<evidence type="ECO:0000256" key="1">
    <source>
        <dbReference type="ARBA" id="ARBA00022723"/>
    </source>
</evidence>
<dbReference type="PANTHER" id="PTHR22789:SF0">
    <property type="entry name" value="3-OXO-TETRONATE 4-PHOSPHATE DECARBOXYLASE-RELATED"/>
    <property type="match status" value="1"/>
</dbReference>
<dbReference type="InterPro" id="IPR001303">
    <property type="entry name" value="Aldolase_II/adducin_N"/>
</dbReference>
<keyword evidence="5" id="KW-1185">Reference proteome</keyword>
<dbReference type="EMBL" id="JBFAEG010000029">
    <property type="protein sequence ID" value="MEU5711757.1"/>
    <property type="molecule type" value="Genomic_DNA"/>
</dbReference>